<feature type="region of interest" description="Disordered" evidence="1">
    <location>
        <begin position="214"/>
        <end position="240"/>
    </location>
</feature>
<protein>
    <recommendedName>
        <fullName evidence="4">C2H2-type domain-containing protein</fullName>
    </recommendedName>
</protein>
<reference evidence="2 3" key="1">
    <citation type="submission" date="2018-06" db="EMBL/GenBank/DDBJ databases">
        <title>Genome analysis of cellulolytic fungus Trichoderma lentiforme CFAM-422.</title>
        <authorList>
            <person name="Steindorff A.S."/>
            <person name="Formighieri E.F."/>
            <person name="Midorikawa G.E.O."/>
            <person name="Tamietti M.S."/>
            <person name="Ramos E.Z."/>
            <person name="Silva A.S."/>
            <person name="Bon E.P.S."/>
            <person name="Mendes T.D."/>
            <person name="Damaso M.C.T."/>
            <person name="Favaro L.C.L."/>
        </authorList>
    </citation>
    <scope>NUCLEOTIDE SEQUENCE [LARGE SCALE GENOMIC DNA]</scope>
    <source>
        <strain evidence="2 3">CFAM-422</strain>
    </source>
</reference>
<proteinExistence type="predicted"/>
<dbReference type="Proteomes" id="UP000801864">
    <property type="component" value="Unassembled WGS sequence"/>
</dbReference>
<sequence length="469" mass="53194">MENGEPSVILTSGEMISDIRDTSTRCKALLHGLSKDGNTNAAEAREEMASFNIWAVDMGVFDEGRNSITFRSKSDPSLGKLTQQLLTALEYKLEKISKGEDEEEESQHDSKSDCSSDRSSSPFKLTSVQALMTTLRGMAAMVRRVGNDHRQERTEKFKNLPRNEELYESFEKCAKQKVDHLFPKASAALQKRIAQVIARRQIWFVCLEEHQQKTSRRGEPVPALQQKDPESMEEKSAQETLPIEHQRTTDGMAPFTRKWNPNAQPSVTQSVTMMTSTELDTENLQPSQNERAASTTYVNVPAGTLSSMPKLEQASGPNEWSIHEFGPFFCVNETCSSPFNCGDTYDDWLAHMRKRHTNLEWYCWYCQYSSSSGKFPTPGDLERHLVDFHGDVLSKELRPTAVNHSKVYSQTLFQECPFCGEFPSEIAKENLDREGREMYEALEKHVGFHVVWVSLIRLPVKLGEELAGE</sequence>
<dbReference type="PANTHER" id="PTHR35391:SF5">
    <property type="entry name" value="DUF6590 DOMAIN-CONTAINING PROTEIN"/>
    <property type="match status" value="1"/>
</dbReference>
<comment type="caution">
    <text evidence="2">The sequence shown here is derived from an EMBL/GenBank/DDBJ whole genome shotgun (WGS) entry which is preliminary data.</text>
</comment>
<feature type="compositionally biased region" description="Basic and acidic residues" evidence="1">
    <location>
        <begin position="107"/>
        <end position="116"/>
    </location>
</feature>
<gene>
    <name evidence="2" type="ORF">CFAM422_012932</name>
</gene>
<feature type="region of interest" description="Disordered" evidence="1">
    <location>
        <begin position="97"/>
        <end position="122"/>
    </location>
</feature>
<evidence type="ECO:0000256" key="1">
    <source>
        <dbReference type="SAM" id="MobiDB-lite"/>
    </source>
</evidence>
<dbReference type="PANTHER" id="PTHR35391">
    <property type="entry name" value="C2H2-TYPE DOMAIN-CONTAINING PROTEIN-RELATED"/>
    <property type="match status" value="1"/>
</dbReference>
<dbReference type="AlphaFoldDB" id="A0A9P5C7U4"/>
<feature type="compositionally biased region" description="Basic and acidic residues" evidence="1">
    <location>
        <begin position="227"/>
        <end position="240"/>
    </location>
</feature>
<evidence type="ECO:0000313" key="3">
    <source>
        <dbReference type="Proteomes" id="UP000801864"/>
    </source>
</evidence>
<accession>A0A9P5C7U4</accession>
<dbReference type="EMBL" id="QLNT01000034">
    <property type="protein sequence ID" value="KAF3056078.1"/>
    <property type="molecule type" value="Genomic_DNA"/>
</dbReference>
<evidence type="ECO:0008006" key="4">
    <source>
        <dbReference type="Google" id="ProtNLM"/>
    </source>
</evidence>
<name>A0A9P5C7U4_9HYPO</name>
<organism evidence="2 3">
    <name type="scientific">Trichoderma lentiforme</name>
    <dbReference type="NCBI Taxonomy" id="1567552"/>
    <lineage>
        <taxon>Eukaryota</taxon>
        <taxon>Fungi</taxon>
        <taxon>Dikarya</taxon>
        <taxon>Ascomycota</taxon>
        <taxon>Pezizomycotina</taxon>
        <taxon>Sordariomycetes</taxon>
        <taxon>Hypocreomycetidae</taxon>
        <taxon>Hypocreales</taxon>
        <taxon>Hypocreaceae</taxon>
        <taxon>Trichoderma</taxon>
    </lineage>
</organism>
<keyword evidence="3" id="KW-1185">Reference proteome</keyword>
<evidence type="ECO:0000313" key="2">
    <source>
        <dbReference type="EMBL" id="KAF3056078.1"/>
    </source>
</evidence>